<evidence type="ECO:0008006" key="6">
    <source>
        <dbReference type="Google" id="ProtNLM"/>
    </source>
</evidence>
<evidence type="ECO:0000313" key="4">
    <source>
        <dbReference type="Proteomes" id="UP000041247"/>
    </source>
</evidence>
<dbReference type="Pfam" id="PF10947">
    <property type="entry name" value="DUF2628"/>
    <property type="match status" value="1"/>
</dbReference>
<dbReference type="RefSeq" id="WP_009590203.1">
    <property type="nucleotide sequence ID" value="NZ_CP076250.1"/>
</dbReference>
<reference evidence="2 4" key="1">
    <citation type="submission" date="2015-07" db="EMBL/GenBank/DDBJ databases">
        <authorList>
            <person name="Noorani M."/>
        </authorList>
    </citation>
    <scope>NUCLEOTIDE SEQUENCE [LARGE SCALE GENOMIC DNA]</scope>
    <source>
        <strain evidence="2">LMG728</strain>
    </source>
</reference>
<evidence type="ECO:0000313" key="5">
    <source>
        <dbReference type="Proteomes" id="UP000093858"/>
    </source>
</evidence>
<accession>A0A0K2ZPZ0</accession>
<feature type="transmembrane region" description="Helical" evidence="1">
    <location>
        <begin position="73"/>
        <end position="91"/>
    </location>
</feature>
<dbReference type="Proteomes" id="UP000093858">
    <property type="component" value="Unassembled WGS sequence"/>
</dbReference>
<reference evidence="3 5" key="2">
    <citation type="submission" date="2016-04" db="EMBL/GenBank/DDBJ databases">
        <title>Xanthomonas translucens phylogeny.</title>
        <authorList>
            <person name="Langlois P."/>
        </authorList>
    </citation>
    <scope>NUCLEOTIDE SEQUENCE [LARGE SCALE GENOMIC DNA]</scope>
    <source>
        <strain evidence="3 5">B99</strain>
    </source>
</reference>
<dbReference type="AlphaFoldDB" id="A0A0K2ZPZ0"/>
<keyword evidence="1" id="KW-1133">Transmembrane helix</keyword>
<name>A0A0K2ZPZ0_9XANT</name>
<protein>
    <recommendedName>
        <fullName evidence="6">DUF2628 domain-containing protein</fullName>
    </recommendedName>
</protein>
<feature type="transmembrane region" description="Helical" evidence="1">
    <location>
        <begin position="48"/>
        <end position="66"/>
    </location>
</feature>
<dbReference type="Proteomes" id="UP000041247">
    <property type="component" value="Unassembled WGS sequence"/>
</dbReference>
<dbReference type="InterPro" id="IPR024399">
    <property type="entry name" value="DUF2628"/>
</dbReference>
<proteinExistence type="predicted"/>
<evidence type="ECO:0000256" key="1">
    <source>
        <dbReference type="SAM" id="Phobius"/>
    </source>
</evidence>
<organism evidence="2 4">
    <name type="scientific">Xanthomonas graminis pv. poae</name>
    <dbReference type="NCBI Taxonomy" id="227946"/>
    <lineage>
        <taxon>Bacteria</taxon>
        <taxon>Pseudomonadati</taxon>
        <taxon>Pseudomonadota</taxon>
        <taxon>Gammaproteobacteria</taxon>
        <taxon>Lysobacterales</taxon>
        <taxon>Lysobacteraceae</taxon>
        <taxon>Xanthomonas</taxon>
        <taxon>Xanthomonas translucens group</taxon>
        <taxon>Xanthomonas graminis</taxon>
    </lineage>
</organism>
<gene>
    <name evidence="3" type="ORF">A6R73_00105</name>
    <name evidence="2" type="ORF">XTPLMG728_0886</name>
</gene>
<keyword evidence="1" id="KW-0472">Membrane</keyword>
<keyword evidence="1" id="KW-0812">Transmembrane</keyword>
<evidence type="ECO:0000313" key="2">
    <source>
        <dbReference type="EMBL" id="CTP85440.1"/>
    </source>
</evidence>
<sequence>MNTQNLPARAPLSPKWQFRFDFFDRHGGPASPDFKAAFKALPSFGDRLKINMNFFAFFFGWIYFFILGLWRKAIVLIGISLLIGVLSFFLPKMVVNGLGVAYSVLVGMIANYAYYLEVKKGSTSWNPFEGMRWW</sequence>
<feature type="transmembrane region" description="Helical" evidence="1">
    <location>
        <begin position="97"/>
        <end position="116"/>
    </location>
</feature>
<evidence type="ECO:0000313" key="3">
    <source>
        <dbReference type="EMBL" id="OAX56007.1"/>
    </source>
</evidence>
<dbReference type="EMBL" id="LWSU01000112">
    <property type="protein sequence ID" value="OAX56007.1"/>
    <property type="molecule type" value="Genomic_DNA"/>
</dbReference>
<dbReference type="EMBL" id="CXOK01000024">
    <property type="protein sequence ID" value="CTP85440.1"/>
    <property type="molecule type" value="Genomic_DNA"/>
</dbReference>